<evidence type="ECO:0000256" key="2">
    <source>
        <dbReference type="PROSITE-ProRule" id="PRU00335"/>
    </source>
</evidence>
<evidence type="ECO:0000313" key="5">
    <source>
        <dbReference type="Proteomes" id="UP000548476"/>
    </source>
</evidence>
<dbReference type="EMBL" id="JACHGT010000007">
    <property type="protein sequence ID" value="MBB6035657.1"/>
    <property type="molecule type" value="Genomic_DNA"/>
</dbReference>
<dbReference type="InterPro" id="IPR009057">
    <property type="entry name" value="Homeodomain-like_sf"/>
</dbReference>
<dbReference type="Pfam" id="PF00440">
    <property type="entry name" value="TetR_N"/>
    <property type="match status" value="1"/>
</dbReference>
<evidence type="ECO:0000313" key="4">
    <source>
        <dbReference type="EMBL" id="MBB6035657.1"/>
    </source>
</evidence>
<comment type="caution">
    <text evidence="4">The sequence shown here is derived from an EMBL/GenBank/DDBJ whole genome shotgun (WGS) entry which is preliminary data.</text>
</comment>
<feature type="DNA-binding region" description="H-T-H motif" evidence="2">
    <location>
        <begin position="35"/>
        <end position="54"/>
    </location>
</feature>
<evidence type="ECO:0000256" key="1">
    <source>
        <dbReference type="ARBA" id="ARBA00023125"/>
    </source>
</evidence>
<dbReference type="AlphaFoldDB" id="A0A841FQW3"/>
<proteinExistence type="predicted"/>
<sequence length="200" mass="21923">MTGATPRNARGRRTREQLLAAAERILDEQGFTALTMSAVAEAAGISRRGIYLHFASRSELIGALYDHVAEKAGRAASLERVWARPDGASMLDEWAAHLARYHTKVTGVDRAMRAVRDHDADAADHRRAIVANQSGGTRRIITAIHGDGRLAPGWTVDTAADMLGALISTDLVDGLLTDRDWSEDELAEHLALLFRRTFLR</sequence>
<feature type="domain" description="HTH tetR-type" evidence="3">
    <location>
        <begin position="12"/>
        <end position="72"/>
    </location>
</feature>
<keyword evidence="1 2" id="KW-0238">DNA-binding</keyword>
<dbReference type="RefSeq" id="WP_184788529.1">
    <property type="nucleotide sequence ID" value="NZ_BONT01000076.1"/>
</dbReference>
<reference evidence="4 5" key="1">
    <citation type="submission" date="2020-08" db="EMBL/GenBank/DDBJ databases">
        <title>Genomic Encyclopedia of Type Strains, Phase IV (KMG-IV): sequencing the most valuable type-strain genomes for metagenomic binning, comparative biology and taxonomic classification.</title>
        <authorList>
            <person name="Goeker M."/>
        </authorList>
    </citation>
    <scope>NUCLEOTIDE SEQUENCE [LARGE SCALE GENOMIC DNA]</scope>
    <source>
        <strain evidence="4 5">YIM 65646</strain>
    </source>
</reference>
<dbReference type="InterPro" id="IPR050109">
    <property type="entry name" value="HTH-type_TetR-like_transc_reg"/>
</dbReference>
<protein>
    <submittedName>
        <fullName evidence="4">AcrR family transcriptional regulator</fullName>
    </submittedName>
</protein>
<dbReference type="PANTHER" id="PTHR30055">
    <property type="entry name" value="HTH-TYPE TRANSCRIPTIONAL REGULATOR RUTR"/>
    <property type="match status" value="1"/>
</dbReference>
<dbReference type="SUPFAM" id="SSF46689">
    <property type="entry name" value="Homeodomain-like"/>
    <property type="match status" value="1"/>
</dbReference>
<dbReference type="Proteomes" id="UP000548476">
    <property type="component" value="Unassembled WGS sequence"/>
</dbReference>
<dbReference type="PROSITE" id="PS50977">
    <property type="entry name" value="HTH_TETR_2"/>
    <property type="match status" value="1"/>
</dbReference>
<dbReference type="PANTHER" id="PTHR30055:SF226">
    <property type="entry name" value="HTH-TYPE TRANSCRIPTIONAL REGULATOR PKSA"/>
    <property type="match status" value="1"/>
</dbReference>
<organism evidence="4 5">
    <name type="scientific">Phytomonospora endophytica</name>
    <dbReference type="NCBI Taxonomy" id="714109"/>
    <lineage>
        <taxon>Bacteria</taxon>
        <taxon>Bacillati</taxon>
        <taxon>Actinomycetota</taxon>
        <taxon>Actinomycetes</taxon>
        <taxon>Micromonosporales</taxon>
        <taxon>Micromonosporaceae</taxon>
        <taxon>Phytomonospora</taxon>
    </lineage>
</organism>
<keyword evidence="5" id="KW-1185">Reference proteome</keyword>
<dbReference type="GO" id="GO:0000976">
    <property type="term" value="F:transcription cis-regulatory region binding"/>
    <property type="evidence" value="ECO:0007669"/>
    <property type="project" value="TreeGrafter"/>
</dbReference>
<evidence type="ECO:0000259" key="3">
    <source>
        <dbReference type="PROSITE" id="PS50977"/>
    </source>
</evidence>
<dbReference type="Gene3D" id="1.10.357.10">
    <property type="entry name" value="Tetracycline Repressor, domain 2"/>
    <property type="match status" value="1"/>
</dbReference>
<dbReference type="PRINTS" id="PR00455">
    <property type="entry name" value="HTHTETR"/>
</dbReference>
<name>A0A841FQW3_9ACTN</name>
<dbReference type="GO" id="GO:0003700">
    <property type="term" value="F:DNA-binding transcription factor activity"/>
    <property type="evidence" value="ECO:0007669"/>
    <property type="project" value="TreeGrafter"/>
</dbReference>
<dbReference type="InterPro" id="IPR001647">
    <property type="entry name" value="HTH_TetR"/>
</dbReference>
<gene>
    <name evidence="4" type="ORF">HNR73_003521</name>
</gene>
<accession>A0A841FQW3</accession>